<accession>A0A437QS04</accession>
<reference evidence="17 18" key="1">
    <citation type="submission" date="2019-01" db="EMBL/GenBank/DDBJ databases">
        <authorList>
            <person name="Chen W.-M."/>
        </authorList>
    </citation>
    <scope>NUCLEOTIDE SEQUENCE [LARGE SCALE GENOMIC DNA]</scope>
    <source>
        <strain evidence="17 18">KYPC3</strain>
    </source>
</reference>
<dbReference type="PROSITE" id="PS52016">
    <property type="entry name" value="TONB_DEPENDENT_REC_3"/>
    <property type="match status" value="1"/>
</dbReference>
<evidence type="ECO:0000256" key="1">
    <source>
        <dbReference type="ARBA" id="ARBA00004571"/>
    </source>
</evidence>
<evidence type="ECO:0000256" key="11">
    <source>
        <dbReference type="PROSITE-ProRule" id="PRU01360"/>
    </source>
</evidence>
<evidence type="ECO:0000259" key="15">
    <source>
        <dbReference type="Pfam" id="PF00593"/>
    </source>
</evidence>
<comment type="subcellular location">
    <subcellularLocation>
        <location evidence="1 11">Cell outer membrane</location>
        <topology evidence="1 11">Multi-pass membrane protein</topology>
    </subcellularLocation>
</comment>
<sequence>MKSVQSCYLSLCIGLALGSPLAVAAVEQAAEQAAASTNDAAATNKIERIAVTATKRKTYLMETPVAVTAFSQEALTRGGVKELRELTTAIPNTQFVVSGTDSGIQASIRGVRSGNNTETGDPAVGVHIDGIYSPRPQGALALLYDVSQVEVLRGPQGTLFGRNSTGGSINVIPNKPDTSNSYSSVVLGYGNYNHKQLRGLTNIAVNDRFALRFALMADRRDGYIDQDMDTRDINRPDIKDPFTGKPMAADGIADTDQRENRRVSKKDYYTNSNKQAIRGLARWVPTDTLTWDLTLEHFADKSAGELFFKDCEQAKGTVDQCNKPQFYANINVPGDMDMTIDSLRSHLNWMFTDEWAADYRFSVAQQERYQLFDEDAGFAAAPSRAKLDSFSHPLLFDRYARTNAAFDSTIHELQFTYTAADLKFVSGVFSMREKNKIKFDVELVHGLRHSALGYHPAAFSYPQDDRRANADAVFGQFDYSLTEQLQLTLGYRQTKDKKIDNGGVGYELVFSDKYYNGKYDPKIHGSIQSNHLTKDMGTYPPLGQVLTAGRRTYHTEDWQKGTWKVGADYRLPSGDMLYGFVATGFKAGGFFEDFDICDCGQYSNLPYGPEEVTNFETGYKGALLDGRMNLSAALFYSEYTDMQVTNNQKVGTRPDGSEKTHNVTTNIGEATLKGLELELDYIPWTGGRVSGYVAWLNARVDNIPFEDAYYCAERLEYGQKPCAGVVDISGNSLPYSPDWSSTLNVRHTFELASGFALEPQLSAHWQSKMYTSLNNYDGAHLSDAQSSYWKVDASVKLMPASGDWYVEAYGSNLTDEVVRNANYFQFRDGFIRSTFNPPRMFGVRVGVDF</sequence>
<gene>
    <name evidence="17" type="ORF">EOE67_10410</name>
</gene>
<evidence type="ECO:0000256" key="4">
    <source>
        <dbReference type="ARBA" id="ARBA00022496"/>
    </source>
</evidence>
<name>A0A437QS04_9GAMM</name>
<keyword evidence="3 11" id="KW-1134">Transmembrane beta strand</keyword>
<evidence type="ECO:0000256" key="10">
    <source>
        <dbReference type="ARBA" id="ARBA00023237"/>
    </source>
</evidence>
<evidence type="ECO:0000256" key="5">
    <source>
        <dbReference type="ARBA" id="ARBA00022692"/>
    </source>
</evidence>
<dbReference type="PANTHER" id="PTHR32552:SF81">
    <property type="entry name" value="TONB-DEPENDENT OUTER MEMBRANE RECEPTOR"/>
    <property type="match status" value="1"/>
</dbReference>
<evidence type="ECO:0000256" key="7">
    <source>
        <dbReference type="ARBA" id="ARBA00023065"/>
    </source>
</evidence>
<dbReference type="GO" id="GO:0006826">
    <property type="term" value="P:iron ion transport"/>
    <property type="evidence" value="ECO:0007669"/>
    <property type="project" value="UniProtKB-KW"/>
</dbReference>
<dbReference type="Proteomes" id="UP000283077">
    <property type="component" value="Unassembled WGS sequence"/>
</dbReference>
<dbReference type="PANTHER" id="PTHR32552">
    <property type="entry name" value="FERRICHROME IRON RECEPTOR-RELATED"/>
    <property type="match status" value="1"/>
</dbReference>
<dbReference type="Gene3D" id="2.40.170.20">
    <property type="entry name" value="TonB-dependent receptor, beta-barrel domain"/>
    <property type="match status" value="2"/>
</dbReference>
<evidence type="ECO:0000313" key="18">
    <source>
        <dbReference type="Proteomes" id="UP000283077"/>
    </source>
</evidence>
<dbReference type="AlphaFoldDB" id="A0A437QS04"/>
<dbReference type="Pfam" id="PF07715">
    <property type="entry name" value="Plug"/>
    <property type="match status" value="1"/>
</dbReference>
<dbReference type="RefSeq" id="WP_127699027.1">
    <property type="nucleotide sequence ID" value="NZ_SACS01000010.1"/>
</dbReference>
<feature type="domain" description="TonB-dependent receptor-like beta-barrel" evidence="15">
    <location>
        <begin position="334"/>
        <end position="796"/>
    </location>
</feature>
<dbReference type="InterPro" id="IPR039426">
    <property type="entry name" value="TonB-dep_rcpt-like"/>
</dbReference>
<evidence type="ECO:0000313" key="17">
    <source>
        <dbReference type="EMBL" id="RVU37295.1"/>
    </source>
</evidence>
<dbReference type="Pfam" id="PF00593">
    <property type="entry name" value="TonB_dep_Rec_b-barrel"/>
    <property type="match status" value="1"/>
</dbReference>
<keyword evidence="2 11" id="KW-0813">Transport</keyword>
<keyword evidence="5 11" id="KW-0812">Transmembrane</keyword>
<evidence type="ECO:0000256" key="2">
    <source>
        <dbReference type="ARBA" id="ARBA00022448"/>
    </source>
</evidence>
<keyword evidence="6" id="KW-0408">Iron</keyword>
<protein>
    <submittedName>
        <fullName evidence="17">TonB-dependent receptor</fullName>
    </submittedName>
</protein>
<evidence type="ECO:0000256" key="9">
    <source>
        <dbReference type="ARBA" id="ARBA00023136"/>
    </source>
</evidence>
<evidence type="ECO:0000256" key="8">
    <source>
        <dbReference type="ARBA" id="ARBA00023077"/>
    </source>
</evidence>
<keyword evidence="9 11" id="KW-0472">Membrane</keyword>
<keyword evidence="10 11" id="KW-0998">Cell outer membrane</keyword>
<dbReference type="GO" id="GO:0009279">
    <property type="term" value="C:cell outer membrane"/>
    <property type="evidence" value="ECO:0007669"/>
    <property type="project" value="UniProtKB-SubCell"/>
</dbReference>
<keyword evidence="7" id="KW-0406">Ion transport</keyword>
<dbReference type="InterPro" id="IPR012910">
    <property type="entry name" value="Plug_dom"/>
</dbReference>
<feature type="compositionally biased region" description="Basic and acidic residues" evidence="13">
    <location>
        <begin position="232"/>
        <end position="242"/>
    </location>
</feature>
<evidence type="ECO:0000256" key="12">
    <source>
        <dbReference type="RuleBase" id="RU003357"/>
    </source>
</evidence>
<feature type="signal peptide" evidence="14">
    <location>
        <begin position="1"/>
        <end position="24"/>
    </location>
</feature>
<evidence type="ECO:0000256" key="6">
    <source>
        <dbReference type="ARBA" id="ARBA00023004"/>
    </source>
</evidence>
<evidence type="ECO:0000256" key="13">
    <source>
        <dbReference type="SAM" id="MobiDB-lite"/>
    </source>
</evidence>
<keyword evidence="4" id="KW-0410">Iron transport</keyword>
<keyword evidence="14" id="KW-0732">Signal</keyword>
<comment type="caution">
    <text evidence="17">The sequence shown here is derived from an EMBL/GenBank/DDBJ whole genome shotgun (WGS) entry which is preliminary data.</text>
</comment>
<keyword evidence="17" id="KW-0675">Receptor</keyword>
<evidence type="ECO:0000256" key="14">
    <source>
        <dbReference type="SAM" id="SignalP"/>
    </source>
</evidence>
<dbReference type="SUPFAM" id="SSF56935">
    <property type="entry name" value="Porins"/>
    <property type="match status" value="1"/>
</dbReference>
<dbReference type="InterPro" id="IPR000531">
    <property type="entry name" value="Beta-barrel_TonB"/>
</dbReference>
<dbReference type="InterPro" id="IPR036942">
    <property type="entry name" value="Beta-barrel_TonB_sf"/>
</dbReference>
<keyword evidence="18" id="KW-1185">Reference proteome</keyword>
<dbReference type="OrthoDB" id="5987490at2"/>
<evidence type="ECO:0000259" key="16">
    <source>
        <dbReference type="Pfam" id="PF07715"/>
    </source>
</evidence>
<evidence type="ECO:0000256" key="3">
    <source>
        <dbReference type="ARBA" id="ARBA00022452"/>
    </source>
</evidence>
<comment type="similarity">
    <text evidence="11 12">Belongs to the TonB-dependent receptor family.</text>
</comment>
<dbReference type="EMBL" id="SACS01000010">
    <property type="protein sequence ID" value="RVU37295.1"/>
    <property type="molecule type" value="Genomic_DNA"/>
</dbReference>
<proteinExistence type="inferred from homology"/>
<feature type="region of interest" description="Disordered" evidence="13">
    <location>
        <begin position="232"/>
        <end position="256"/>
    </location>
</feature>
<organism evidence="17 18">
    <name type="scientific">Rheinheimera riviphila</name>
    <dbReference type="NCBI Taxonomy" id="1834037"/>
    <lineage>
        <taxon>Bacteria</taxon>
        <taxon>Pseudomonadati</taxon>
        <taxon>Pseudomonadota</taxon>
        <taxon>Gammaproteobacteria</taxon>
        <taxon>Chromatiales</taxon>
        <taxon>Chromatiaceae</taxon>
        <taxon>Rheinheimera</taxon>
    </lineage>
</organism>
<keyword evidence="8 12" id="KW-0798">TonB box</keyword>
<feature type="domain" description="TonB-dependent receptor plug" evidence="16">
    <location>
        <begin position="61"/>
        <end position="167"/>
    </location>
</feature>
<feature type="chain" id="PRO_5019458226" evidence="14">
    <location>
        <begin position="25"/>
        <end position="849"/>
    </location>
</feature>